<evidence type="ECO:0000256" key="6">
    <source>
        <dbReference type="ARBA" id="ARBA00022840"/>
    </source>
</evidence>
<dbReference type="GO" id="GO:0006423">
    <property type="term" value="P:cysteinyl-tRNA aminoacylation"/>
    <property type="evidence" value="ECO:0007669"/>
    <property type="project" value="TreeGrafter"/>
</dbReference>
<dbReference type="InterPro" id="IPR009080">
    <property type="entry name" value="tRNAsynth_Ia_anticodon-bd"/>
</dbReference>
<evidence type="ECO:0000256" key="1">
    <source>
        <dbReference type="ARBA" id="ARBA00001947"/>
    </source>
</evidence>
<keyword evidence="8" id="KW-0472">Membrane</keyword>
<evidence type="ECO:0000313" key="10">
    <source>
        <dbReference type="EMBL" id="CAI2175612.1"/>
    </source>
</evidence>
<comment type="caution">
    <text evidence="10">The sequence shown here is derived from an EMBL/GenBank/DDBJ whole genome shotgun (WGS) entry which is preliminary data.</text>
</comment>
<dbReference type="Gene3D" id="1.20.120.1910">
    <property type="entry name" value="Cysteine-tRNA ligase, C-terminal anti-codon recognition domain"/>
    <property type="match status" value="1"/>
</dbReference>
<evidence type="ECO:0000256" key="8">
    <source>
        <dbReference type="SAM" id="Phobius"/>
    </source>
</evidence>
<feature type="domain" description="tRNA synthetases class I catalytic" evidence="9">
    <location>
        <begin position="1"/>
        <end position="47"/>
    </location>
</feature>
<keyword evidence="5" id="KW-0862">Zinc</keyword>
<name>A0A9W4SPA1_9GLOM</name>
<accession>A0A9W4SPA1</accession>
<dbReference type="PANTHER" id="PTHR10890">
    <property type="entry name" value="CYSTEINYL-TRNA SYNTHETASE"/>
    <property type="match status" value="1"/>
</dbReference>
<dbReference type="Proteomes" id="UP001153678">
    <property type="component" value="Unassembled WGS sequence"/>
</dbReference>
<dbReference type="GO" id="GO:0046872">
    <property type="term" value="F:metal ion binding"/>
    <property type="evidence" value="ECO:0007669"/>
    <property type="project" value="UniProtKB-KW"/>
</dbReference>
<keyword evidence="4" id="KW-0547">Nucleotide-binding</keyword>
<dbReference type="SUPFAM" id="SSF52374">
    <property type="entry name" value="Nucleotidylyl transferase"/>
    <property type="match status" value="1"/>
</dbReference>
<evidence type="ECO:0000256" key="2">
    <source>
        <dbReference type="ARBA" id="ARBA00022598"/>
    </source>
</evidence>
<gene>
    <name evidence="10" type="ORF">FWILDA_LOCUS7181</name>
</gene>
<keyword evidence="2" id="KW-0436">Ligase</keyword>
<reference evidence="10" key="1">
    <citation type="submission" date="2022-08" db="EMBL/GenBank/DDBJ databases">
        <authorList>
            <person name="Kallberg Y."/>
            <person name="Tangrot J."/>
            <person name="Rosling A."/>
        </authorList>
    </citation>
    <scope>NUCLEOTIDE SEQUENCE</scope>
    <source>
        <strain evidence="10">Wild A</strain>
    </source>
</reference>
<evidence type="ECO:0000313" key="11">
    <source>
        <dbReference type="Proteomes" id="UP001153678"/>
    </source>
</evidence>
<evidence type="ECO:0000256" key="7">
    <source>
        <dbReference type="SAM" id="Coils"/>
    </source>
</evidence>
<dbReference type="PANTHER" id="PTHR10890:SF3">
    <property type="entry name" value="CYSTEINE--TRNA LIGASE, CYTOPLASMIC"/>
    <property type="match status" value="1"/>
</dbReference>
<dbReference type="InterPro" id="IPR014729">
    <property type="entry name" value="Rossmann-like_a/b/a_fold"/>
</dbReference>
<dbReference type="GO" id="GO:0005829">
    <property type="term" value="C:cytosol"/>
    <property type="evidence" value="ECO:0007669"/>
    <property type="project" value="TreeGrafter"/>
</dbReference>
<dbReference type="GO" id="GO:0004817">
    <property type="term" value="F:cysteine-tRNA ligase activity"/>
    <property type="evidence" value="ECO:0007669"/>
    <property type="project" value="TreeGrafter"/>
</dbReference>
<dbReference type="GO" id="GO:0005524">
    <property type="term" value="F:ATP binding"/>
    <property type="evidence" value="ECO:0007669"/>
    <property type="project" value="UniProtKB-KW"/>
</dbReference>
<dbReference type="AlphaFoldDB" id="A0A9W4SPA1"/>
<keyword evidence="6" id="KW-0067">ATP-binding</keyword>
<evidence type="ECO:0000256" key="4">
    <source>
        <dbReference type="ARBA" id="ARBA00022741"/>
    </source>
</evidence>
<evidence type="ECO:0000256" key="5">
    <source>
        <dbReference type="ARBA" id="ARBA00022833"/>
    </source>
</evidence>
<feature type="coiled-coil region" evidence="7">
    <location>
        <begin position="96"/>
        <end position="123"/>
    </location>
</feature>
<proteinExistence type="predicted"/>
<dbReference type="EMBL" id="CAMKVN010001388">
    <property type="protein sequence ID" value="CAI2175612.1"/>
    <property type="molecule type" value="Genomic_DNA"/>
</dbReference>
<feature type="transmembrane region" description="Helical" evidence="8">
    <location>
        <begin position="253"/>
        <end position="277"/>
    </location>
</feature>
<dbReference type="InterPro" id="IPR024909">
    <property type="entry name" value="Cys-tRNA/MSH_ligase"/>
</dbReference>
<dbReference type="InterPro" id="IPR032678">
    <property type="entry name" value="tRNA-synt_1_cat_dom"/>
</dbReference>
<sequence length="386" mass="45669">MSKSLGNVILAEHFAQKYDPNALRYLILNSHYNQVINLSEELIRQAMDYLQKIRNLLKKLNFYLYTEKIKFAEQKPLKRKEIVNSLLNNLNTVKVLFFLEQSINSLNKSIDKKENDNQELVETISNFHFMLDWLGFKFNLAPYNSEVKLLIKTWQELRKRGDYQLADKKNYEREVRVCLTKKLLNYADKNKELMIKKMEEKIKLAKNNTYQNLEKSQIKTWWERLPLEHRAKSSENLTKLLENNSLQINKINFLLVFYQLPELIILGINILFLFLYYQIYCGGAGGLEILETWTNLKNKLSKLVYLDQNKGLIKDAVEFHLLHASSFTSAHRDFRNRGELVLLRDDLTRVNNALSINNPRIQDFEAQKVKNERIVEKCKELLSKLE</sequence>
<keyword evidence="11" id="KW-1185">Reference proteome</keyword>
<protein>
    <submittedName>
        <fullName evidence="10">14549_t:CDS:1</fullName>
    </submittedName>
</protein>
<keyword evidence="3" id="KW-0479">Metal-binding</keyword>
<keyword evidence="8" id="KW-0812">Transmembrane</keyword>
<keyword evidence="7" id="KW-0175">Coiled coil</keyword>
<evidence type="ECO:0000256" key="3">
    <source>
        <dbReference type="ARBA" id="ARBA00022723"/>
    </source>
</evidence>
<evidence type="ECO:0000259" key="9">
    <source>
        <dbReference type="Pfam" id="PF01406"/>
    </source>
</evidence>
<keyword evidence="8" id="KW-1133">Transmembrane helix</keyword>
<dbReference type="Gene3D" id="3.40.50.620">
    <property type="entry name" value="HUPs"/>
    <property type="match status" value="1"/>
</dbReference>
<dbReference type="Pfam" id="PF01406">
    <property type="entry name" value="tRNA-synt_1e"/>
    <property type="match status" value="1"/>
</dbReference>
<organism evidence="10 11">
    <name type="scientific">Funneliformis geosporum</name>
    <dbReference type="NCBI Taxonomy" id="1117311"/>
    <lineage>
        <taxon>Eukaryota</taxon>
        <taxon>Fungi</taxon>
        <taxon>Fungi incertae sedis</taxon>
        <taxon>Mucoromycota</taxon>
        <taxon>Glomeromycotina</taxon>
        <taxon>Glomeromycetes</taxon>
        <taxon>Glomerales</taxon>
        <taxon>Glomeraceae</taxon>
        <taxon>Funneliformis</taxon>
    </lineage>
</organism>
<comment type="cofactor">
    <cofactor evidence="1">
        <name>Zn(2+)</name>
        <dbReference type="ChEBI" id="CHEBI:29105"/>
    </cofactor>
</comment>
<dbReference type="SUPFAM" id="SSF47323">
    <property type="entry name" value="Anticodon-binding domain of a subclass of class I aminoacyl-tRNA synthetases"/>
    <property type="match status" value="1"/>
</dbReference>
<dbReference type="OrthoDB" id="438179at2759"/>